<dbReference type="PANTHER" id="PTHR43032">
    <property type="entry name" value="PROTEIN-METHIONINE-SULFOXIDE REDUCTASE"/>
    <property type="match status" value="1"/>
</dbReference>
<evidence type="ECO:0000313" key="3">
    <source>
        <dbReference type="EMBL" id="GIH16683.1"/>
    </source>
</evidence>
<feature type="region of interest" description="Disordered" evidence="1">
    <location>
        <begin position="1"/>
        <end position="20"/>
    </location>
</feature>
<sequence length="229" mass="25469">MVTVAAHQAGDPNPPRLPPGQIAGATLRRFGLPQFAPVLPQSPTYPVITVTGAVTRPTQIPLDSLIDPDQRRGQRSDLHCVTTWSVRDLYWDGVPFRTVHEVLAARVGIARAARWVTVIGLDGYRACIRLDDALADDVLLADHLAGAPLGAEHGAPLRLVAPAHYGYKSVKHVCAIEYRRDYDPGSAHWAAHPRGRVAREERSRYLPGPLWRLIWRAVLPKVRRLYDQR</sequence>
<dbReference type="AlphaFoldDB" id="A0A8J3QTR9"/>
<dbReference type="Gene3D" id="3.90.420.10">
    <property type="entry name" value="Oxidoreductase, molybdopterin-binding domain"/>
    <property type="match status" value="1"/>
</dbReference>
<evidence type="ECO:0000259" key="2">
    <source>
        <dbReference type="Pfam" id="PF00174"/>
    </source>
</evidence>
<dbReference type="InterPro" id="IPR000572">
    <property type="entry name" value="OxRdtase_Mopterin-bd_dom"/>
</dbReference>
<comment type="caution">
    <text evidence="3">The sequence shown here is derived from an EMBL/GenBank/DDBJ whole genome shotgun (WGS) entry which is preliminary data.</text>
</comment>
<evidence type="ECO:0000256" key="1">
    <source>
        <dbReference type="SAM" id="MobiDB-lite"/>
    </source>
</evidence>
<reference evidence="3" key="1">
    <citation type="submission" date="2021-01" db="EMBL/GenBank/DDBJ databases">
        <title>Whole genome shotgun sequence of Rugosimonospora africana NBRC 104875.</title>
        <authorList>
            <person name="Komaki H."/>
            <person name="Tamura T."/>
        </authorList>
    </citation>
    <scope>NUCLEOTIDE SEQUENCE</scope>
    <source>
        <strain evidence="3">NBRC 104875</strain>
    </source>
</reference>
<dbReference type="Proteomes" id="UP000642748">
    <property type="component" value="Unassembled WGS sequence"/>
</dbReference>
<dbReference type="SUPFAM" id="SSF56524">
    <property type="entry name" value="Oxidoreductase molybdopterin-binding domain"/>
    <property type="match status" value="1"/>
</dbReference>
<organism evidence="3 4">
    <name type="scientific">Rugosimonospora africana</name>
    <dbReference type="NCBI Taxonomy" id="556532"/>
    <lineage>
        <taxon>Bacteria</taxon>
        <taxon>Bacillati</taxon>
        <taxon>Actinomycetota</taxon>
        <taxon>Actinomycetes</taxon>
        <taxon>Micromonosporales</taxon>
        <taxon>Micromonosporaceae</taxon>
        <taxon>Rugosimonospora</taxon>
    </lineage>
</organism>
<name>A0A8J3QTR9_9ACTN</name>
<proteinExistence type="predicted"/>
<dbReference type="Pfam" id="PF00174">
    <property type="entry name" value="Oxidored_molyb"/>
    <property type="match status" value="1"/>
</dbReference>
<protein>
    <submittedName>
        <fullName evidence="3">Sulfite oxidase-like oxidoreductase</fullName>
    </submittedName>
</protein>
<dbReference type="InterPro" id="IPR036374">
    <property type="entry name" value="OxRdtase_Mopterin-bd_sf"/>
</dbReference>
<feature type="domain" description="Oxidoreductase molybdopterin-binding" evidence="2">
    <location>
        <begin position="48"/>
        <end position="182"/>
    </location>
</feature>
<keyword evidence="4" id="KW-1185">Reference proteome</keyword>
<accession>A0A8J3QTR9</accession>
<evidence type="ECO:0000313" key="4">
    <source>
        <dbReference type="Proteomes" id="UP000642748"/>
    </source>
</evidence>
<dbReference type="EMBL" id="BONZ01000045">
    <property type="protein sequence ID" value="GIH16683.1"/>
    <property type="molecule type" value="Genomic_DNA"/>
</dbReference>
<gene>
    <name evidence="3" type="ORF">Raf01_48550</name>
</gene>